<proteinExistence type="inferred from homology"/>
<dbReference type="InterPro" id="IPR002563">
    <property type="entry name" value="Flavin_Rdtase-like_dom"/>
</dbReference>
<evidence type="ECO:0000313" key="8">
    <source>
        <dbReference type="EMBL" id="CAB4928960.1"/>
    </source>
</evidence>
<evidence type="ECO:0000256" key="2">
    <source>
        <dbReference type="ARBA" id="ARBA00023002"/>
    </source>
</evidence>
<feature type="domain" description="GntR C-terminal" evidence="6">
    <location>
        <begin position="240"/>
        <end position="366"/>
    </location>
</feature>
<keyword evidence="3" id="KW-0805">Transcription regulation</keyword>
<keyword evidence="5" id="KW-0804">Transcription</keyword>
<dbReference type="SMART" id="SM00903">
    <property type="entry name" value="Flavin_Reduct"/>
    <property type="match status" value="1"/>
</dbReference>
<dbReference type="InterPro" id="IPR036390">
    <property type="entry name" value="WH_DNA-bd_sf"/>
</dbReference>
<evidence type="ECO:0000259" key="6">
    <source>
        <dbReference type="SMART" id="SM00895"/>
    </source>
</evidence>
<dbReference type="EMBL" id="CAFBMR010000120">
    <property type="protein sequence ID" value="CAB4928960.1"/>
    <property type="molecule type" value="Genomic_DNA"/>
</dbReference>
<dbReference type="SMART" id="SM00895">
    <property type="entry name" value="FCD"/>
    <property type="match status" value="1"/>
</dbReference>
<comment type="similarity">
    <text evidence="1">Belongs to the non-flavoprotein flavin reductase family.</text>
</comment>
<dbReference type="Pfam" id="PF07729">
    <property type="entry name" value="FCD"/>
    <property type="match status" value="1"/>
</dbReference>
<dbReference type="Gene3D" id="1.20.120.530">
    <property type="entry name" value="GntR ligand-binding domain-like"/>
    <property type="match status" value="1"/>
</dbReference>
<dbReference type="InterPro" id="IPR008920">
    <property type="entry name" value="TF_FadR/GntR_C"/>
</dbReference>
<evidence type="ECO:0000259" key="7">
    <source>
        <dbReference type="SMART" id="SM00903"/>
    </source>
</evidence>
<evidence type="ECO:0000256" key="3">
    <source>
        <dbReference type="ARBA" id="ARBA00023015"/>
    </source>
</evidence>
<sequence length="382" mass="41757">MTMDSAQETPALDSATFRHVVGHLASGVTVITTGEQDEKHGMTASSVTSLSADPPMMLACLNRNSPTAQEVSKAKRFAINVLGQGHEHLATQFAVPSEDKFKGVAVNRGVLGLPLLADALAHLECEVVEEVSGGTHSIFLGRVVRATANDGAPLTYFRGGFGRFEFARDDSVYQRARQLVLERYFLAGHVISLEDLAHELEVDSSSAFYALTRLTSDGLVQRDPDRGYVVVPFDVRTSDQAFDARCVIELGVIDIALGQTSDAELKVLRERFDAMAEQLVGDRFVDFDKYLEANLAFHENLVALANNSFLTSTFGRLSLRSVMTRSFGSTPVSSQEFINVHRRLLEAFEGADAEGAREAVRSYTELAKARVREILSHTGGRL</sequence>
<dbReference type="GO" id="GO:0003700">
    <property type="term" value="F:DNA-binding transcription factor activity"/>
    <property type="evidence" value="ECO:0007669"/>
    <property type="project" value="InterPro"/>
</dbReference>
<evidence type="ECO:0000256" key="4">
    <source>
        <dbReference type="ARBA" id="ARBA00023125"/>
    </source>
</evidence>
<dbReference type="SUPFAM" id="SSF48008">
    <property type="entry name" value="GntR ligand-binding domain-like"/>
    <property type="match status" value="1"/>
</dbReference>
<keyword evidence="2" id="KW-0560">Oxidoreductase</keyword>
<dbReference type="InterPro" id="IPR050268">
    <property type="entry name" value="NADH-dep_flavin_reductase"/>
</dbReference>
<dbReference type="PANTHER" id="PTHR30466:SF11">
    <property type="entry name" value="FLAVIN-DEPENDENT MONOOXYGENASE, REDUCTASE SUBUNIT HSAB"/>
    <property type="match status" value="1"/>
</dbReference>
<gene>
    <name evidence="8" type="ORF">UFOPK3610_01831</name>
</gene>
<dbReference type="InterPro" id="IPR036388">
    <property type="entry name" value="WH-like_DNA-bd_sf"/>
</dbReference>
<dbReference type="GO" id="GO:0042602">
    <property type="term" value="F:riboflavin reductase (NADPH) activity"/>
    <property type="evidence" value="ECO:0007669"/>
    <property type="project" value="TreeGrafter"/>
</dbReference>
<evidence type="ECO:0000256" key="5">
    <source>
        <dbReference type="ARBA" id="ARBA00023163"/>
    </source>
</evidence>
<dbReference type="GO" id="GO:0003677">
    <property type="term" value="F:DNA binding"/>
    <property type="evidence" value="ECO:0007669"/>
    <property type="project" value="UniProtKB-KW"/>
</dbReference>
<dbReference type="SUPFAM" id="SSF50475">
    <property type="entry name" value="FMN-binding split barrel"/>
    <property type="match status" value="1"/>
</dbReference>
<dbReference type="SUPFAM" id="SSF46785">
    <property type="entry name" value="Winged helix' DNA-binding domain"/>
    <property type="match status" value="1"/>
</dbReference>
<dbReference type="AlphaFoldDB" id="A0A6J7IDS7"/>
<protein>
    <submittedName>
        <fullName evidence="8">Unannotated protein</fullName>
    </submittedName>
</protein>
<name>A0A6J7IDS7_9ZZZZ</name>
<accession>A0A6J7IDS7</accession>
<dbReference type="PANTHER" id="PTHR30466">
    <property type="entry name" value="FLAVIN REDUCTASE"/>
    <property type="match status" value="1"/>
</dbReference>
<dbReference type="Pfam" id="PF01613">
    <property type="entry name" value="Flavin_Reduct"/>
    <property type="match status" value="1"/>
</dbReference>
<dbReference type="Gene3D" id="2.30.110.10">
    <property type="entry name" value="Electron Transport, Fmn-binding Protein, Chain A"/>
    <property type="match status" value="1"/>
</dbReference>
<keyword evidence="4" id="KW-0238">DNA-binding</keyword>
<dbReference type="InterPro" id="IPR000524">
    <property type="entry name" value="Tscrpt_reg_HTH_GntR"/>
</dbReference>
<dbReference type="Gene3D" id="1.10.10.10">
    <property type="entry name" value="Winged helix-like DNA-binding domain superfamily/Winged helix DNA-binding domain"/>
    <property type="match status" value="1"/>
</dbReference>
<dbReference type="InterPro" id="IPR011711">
    <property type="entry name" value="GntR_C"/>
</dbReference>
<dbReference type="Pfam" id="PF00392">
    <property type="entry name" value="GntR"/>
    <property type="match status" value="1"/>
</dbReference>
<dbReference type="GO" id="GO:0010181">
    <property type="term" value="F:FMN binding"/>
    <property type="evidence" value="ECO:0007669"/>
    <property type="project" value="InterPro"/>
</dbReference>
<feature type="domain" description="Flavin reductase like" evidence="7">
    <location>
        <begin position="21"/>
        <end position="163"/>
    </location>
</feature>
<reference evidence="8" key="1">
    <citation type="submission" date="2020-05" db="EMBL/GenBank/DDBJ databases">
        <authorList>
            <person name="Chiriac C."/>
            <person name="Salcher M."/>
            <person name="Ghai R."/>
            <person name="Kavagutti S V."/>
        </authorList>
    </citation>
    <scope>NUCLEOTIDE SEQUENCE</scope>
</reference>
<organism evidence="8">
    <name type="scientific">freshwater metagenome</name>
    <dbReference type="NCBI Taxonomy" id="449393"/>
    <lineage>
        <taxon>unclassified sequences</taxon>
        <taxon>metagenomes</taxon>
        <taxon>ecological metagenomes</taxon>
    </lineage>
</organism>
<dbReference type="InterPro" id="IPR012349">
    <property type="entry name" value="Split_barrel_FMN-bd"/>
</dbReference>
<evidence type="ECO:0000256" key="1">
    <source>
        <dbReference type="ARBA" id="ARBA00008898"/>
    </source>
</evidence>